<organism evidence="1 2">
    <name type="scientific">Postechiella marina</name>
    <dbReference type="NCBI Taxonomy" id="943941"/>
    <lineage>
        <taxon>Bacteria</taxon>
        <taxon>Pseudomonadati</taxon>
        <taxon>Bacteroidota</taxon>
        <taxon>Flavobacteriia</taxon>
        <taxon>Flavobacteriales</taxon>
        <taxon>Flavobacteriaceae</taxon>
        <taxon>Postechiella</taxon>
    </lineage>
</organism>
<keyword evidence="2" id="KW-1185">Reference proteome</keyword>
<protein>
    <submittedName>
        <fullName evidence="1">Uncharacterized protein</fullName>
    </submittedName>
</protein>
<proteinExistence type="predicted"/>
<dbReference type="EMBL" id="BAABCA010000005">
    <property type="protein sequence ID" value="GAA4237806.1"/>
    <property type="molecule type" value="Genomic_DNA"/>
</dbReference>
<dbReference type="Proteomes" id="UP001501496">
    <property type="component" value="Unassembled WGS sequence"/>
</dbReference>
<comment type="caution">
    <text evidence="1">The sequence shown here is derived from an EMBL/GenBank/DDBJ whole genome shotgun (WGS) entry which is preliminary data.</text>
</comment>
<evidence type="ECO:0000313" key="1">
    <source>
        <dbReference type="EMBL" id="GAA4237806.1"/>
    </source>
</evidence>
<reference evidence="2" key="1">
    <citation type="journal article" date="2019" name="Int. J. Syst. Evol. Microbiol.">
        <title>The Global Catalogue of Microorganisms (GCM) 10K type strain sequencing project: providing services to taxonomists for standard genome sequencing and annotation.</title>
        <authorList>
            <consortium name="The Broad Institute Genomics Platform"/>
            <consortium name="The Broad Institute Genome Sequencing Center for Infectious Disease"/>
            <person name="Wu L."/>
            <person name="Ma J."/>
        </authorList>
    </citation>
    <scope>NUCLEOTIDE SEQUENCE [LARGE SCALE GENOMIC DNA]</scope>
    <source>
        <strain evidence="2">JCM 17630</strain>
    </source>
</reference>
<accession>A0ABP8CD52</accession>
<sequence>MFSSITLIELNGSMWSTFILKDITHKVNITHPGIGNSETLEYALVEVEEENKETYFYMDVESVVCGSKECRVDIVRLFWDELGQFLKLEMQNDAELEKNEGILFTSDDYLKLDNILKDVNSPLQNFYKDELVNNSHANAADAYSGATVVIDNNAIVEGAVWTCYTLWHWANGDVVKHIINISAKKYTKEKILELLMSSAVEYRTFALEQCIKNKWLDTKTINAVINLPFNSKKEIQSVLLYIENINVNHYYVSINKLYNIYNNDEKVLLLNALLNTKQPLSQSFLERFSTHLLKEEAYQNIDLILRLFSRKKTHSLQIHSNVLRLLENKDFLISRNAYYFLKNQNLDANSIMKMTQYEEKHKSKI</sequence>
<name>A0ABP8CD52_9FLAO</name>
<evidence type="ECO:0000313" key="2">
    <source>
        <dbReference type="Proteomes" id="UP001501496"/>
    </source>
</evidence>
<gene>
    <name evidence="1" type="ORF">GCM10022291_25820</name>
</gene>
<dbReference type="RefSeq" id="WP_344788692.1">
    <property type="nucleotide sequence ID" value="NZ_BAABCA010000005.1"/>
</dbReference>